<dbReference type="Pfam" id="PF01541">
    <property type="entry name" value="GIY-YIG"/>
    <property type="match status" value="1"/>
</dbReference>
<dbReference type="RefSeq" id="WP_282586668.1">
    <property type="nucleotide sequence ID" value="NZ_JAMOIM010000014.1"/>
</dbReference>
<name>A0AA41YZW2_9HYPH</name>
<dbReference type="PROSITE" id="PS50164">
    <property type="entry name" value="GIY_YIG"/>
    <property type="match status" value="1"/>
</dbReference>
<evidence type="ECO:0000256" key="1">
    <source>
        <dbReference type="ARBA" id="ARBA00007435"/>
    </source>
</evidence>
<dbReference type="Gene3D" id="3.40.1440.10">
    <property type="entry name" value="GIY-YIG endonuclease"/>
    <property type="match status" value="1"/>
</dbReference>
<dbReference type="SUPFAM" id="SSF82771">
    <property type="entry name" value="GIY-YIG endonuclease"/>
    <property type="match status" value="1"/>
</dbReference>
<keyword evidence="4" id="KW-1185">Reference proteome</keyword>
<comment type="similarity">
    <text evidence="1">Belongs to the UPF0213 family.</text>
</comment>
<dbReference type="CDD" id="cd10448">
    <property type="entry name" value="GIY-YIG_unchar_3"/>
    <property type="match status" value="1"/>
</dbReference>
<dbReference type="EMBL" id="JAMOIM010000014">
    <property type="protein sequence ID" value="MCW6510297.1"/>
    <property type="molecule type" value="Genomic_DNA"/>
</dbReference>
<sequence>MPCHVCLLSSRPYGTLYLGVTRDLGRRIVEHKSGVTPGFSARYGVHRLVWMEDHERIVDAIAREKQLKKWRRDWKIALIEAVNPGWADLFHTLNN</sequence>
<dbReference type="PANTHER" id="PTHR34477:SF5">
    <property type="entry name" value="BSL5627 PROTEIN"/>
    <property type="match status" value="1"/>
</dbReference>
<evidence type="ECO:0000313" key="4">
    <source>
        <dbReference type="Proteomes" id="UP001165667"/>
    </source>
</evidence>
<feature type="domain" description="GIY-YIG" evidence="2">
    <location>
        <begin position="1"/>
        <end position="77"/>
    </location>
</feature>
<dbReference type="PANTHER" id="PTHR34477">
    <property type="entry name" value="UPF0213 PROTEIN YHBQ"/>
    <property type="match status" value="1"/>
</dbReference>
<reference evidence="3" key="1">
    <citation type="submission" date="2022-05" db="EMBL/GenBank/DDBJ databases">
        <authorList>
            <person name="Pankratov T."/>
        </authorList>
    </citation>
    <scope>NUCLEOTIDE SEQUENCE</scope>
    <source>
        <strain evidence="3">BP6-180914</strain>
    </source>
</reference>
<dbReference type="InterPro" id="IPR050190">
    <property type="entry name" value="UPF0213_domain"/>
</dbReference>
<organism evidence="3 4">
    <name type="scientific">Lichenifustis flavocetrariae</name>
    <dbReference type="NCBI Taxonomy" id="2949735"/>
    <lineage>
        <taxon>Bacteria</taxon>
        <taxon>Pseudomonadati</taxon>
        <taxon>Pseudomonadota</taxon>
        <taxon>Alphaproteobacteria</taxon>
        <taxon>Hyphomicrobiales</taxon>
        <taxon>Lichenihabitantaceae</taxon>
        <taxon>Lichenifustis</taxon>
    </lineage>
</organism>
<gene>
    <name evidence="3" type="ORF">M8523_19965</name>
</gene>
<dbReference type="InterPro" id="IPR000305">
    <property type="entry name" value="GIY-YIG_endonuc"/>
</dbReference>
<accession>A0AA41YZW2</accession>
<evidence type="ECO:0000259" key="2">
    <source>
        <dbReference type="PROSITE" id="PS50164"/>
    </source>
</evidence>
<dbReference type="Proteomes" id="UP001165667">
    <property type="component" value="Unassembled WGS sequence"/>
</dbReference>
<dbReference type="AlphaFoldDB" id="A0AA41YZW2"/>
<proteinExistence type="inferred from homology"/>
<evidence type="ECO:0000313" key="3">
    <source>
        <dbReference type="EMBL" id="MCW6510297.1"/>
    </source>
</evidence>
<dbReference type="InterPro" id="IPR035901">
    <property type="entry name" value="GIY-YIG_endonuc_sf"/>
</dbReference>
<protein>
    <submittedName>
        <fullName evidence="3">GIY-YIG nuclease family protein</fullName>
    </submittedName>
</protein>
<comment type="caution">
    <text evidence="3">The sequence shown here is derived from an EMBL/GenBank/DDBJ whole genome shotgun (WGS) entry which is preliminary data.</text>
</comment>